<proteinExistence type="predicted"/>
<gene>
    <name evidence="1" type="ORF">HX882_21030</name>
</gene>
<dbReference type="Pfam" id="PF15573">
    <property type="entry name" value="Imm47"/>
    <property type="match status" value="1"/>
</dbReference>
<reference evidence="1 2" key="1">
    <citation type="submission" date="2020-04" db="EMBL/GenBank/DDBJ databases">
        <title>Molecular characterization of pseudomonads from Agaricus bisporus reveal novel blotch 2 pathogens in Western Europe.</title>
        <authorList>
            <person name="Taparia T."/>
            <person name="Krijger M."/>
            <person name="Haynes E."/>
            <person name="Elpinstone J.G."/>
            <person name="Noble R."/>
            <person name="Van Der Wolf J."/>
        </authorList>
    </citation>
    <scope>NUCLEOTIDE SEQUENCE [LARGE SCALE GENOMIC DNA]</scope>
    <source>
        <strain evidence="1 2">H7001</strain>
    </source>
</reference>
<accession>A0A7Y8C3B0</accession>
<protein>
    <submittedName>
        <fullName evidence="1">Uncharacterized protein</fullName>
    </submittedName>
</protein>
<comment type="caution">
    <text evidence="1">The sequence shown here is derived from an EMBL/GenBank/DDBJ whole genome shotgun (WGS) entry which is preliminary data.</text>
</comment>
<dbReference type="AlphaFoldDB" id="A0A7Y8C3B0"/>
<name>A0A7Y8C3B0_9PSED</name>
<organism evidence="1 2">
    <name type="scientific">Pseudomonas gingeri</name>
    <dbReference type="NCBI Taxonomy" id="117681"/>
    <lineage>
        <taxon>Bacteria</taxon>
        <taxon>Pseudomonadati</taxon>
        <taxon>Pseudomonadota</taxon>
        <taxon>Gammaproteobacteria</taxon>
        <taxon>Pseudomonadales</taxon>
        <taxon>Pseudomonadaceae</taxon>
        <taxon>Pseudomonas</taxon>
    </lineage>
</organism>
<dbReference type="RefSeq" id="WP_177104052.1">
    <property type="nucleotide sequence ID" value="NZ_JACAQB010000010.1"/>
</dbReference>
<dbReference type="Proteomes" id="UP000539985">
    <property type="component" value="Unassembled WGS sequence"/>
</dbReference>
<dbReference type="InterPro" id="IPR029076">
    <property type="entry name" value="Imm47"/>
</dbReference>
<dbReference type="EMBL" id="JACAQB010000010">
    <property type="protein sequence ID" value="NWB98385.1"/>
    <property type="molecule type" value="Genomic_DNA"/>
</dbReference>
<sequence length="257" mass="28772">MQNFDILHPGVWFGPELGVQENICLNSTSEPGELRIICEHLKRGDFSFRSRLQELIFSCEGAAVRKQAIRLYCYTARHQDVAFLCSLLEEFDNDDVLTVVVAAPDTLSPEVIPYLFAVLGEYDEVPISQDILSSINRLFPWGYVGGEADLIELSGKFSGFAKQLVAGAYYYDGALTHPGSLCKILIEITAKSRHSKEKFPLANVPTLLSVWSGEKCPVFYGQDVDDRCVQDVLGYVSRIASLQWEAGKKYFYGHIVE</sequence>
<evidence type="ECO:0000313" key="1">
    <source>
        <dbReference type="EMBL" id="NWB98385.1"/>
    </source>
</evidence>
<evidence type="ECO:0000313" key="2">
    <source>
        <dbReference type="Proteomes" id="UP000539985"/>
    </source>
</evidence>